<dbReference type="EMBL" id="CAJNOQ010004811">
    <property type="protein sequence ID" value="CAF1074916.1"/>
    <property type="molecule type" value="Genomic_DNA"/>
</dbReference>
<gene>
    <name evidence="6" type="ORF">GPM918_LOCUS17470</name>
    <name evidence="7" type="ORF">SRO942_LOCUS17468</name>
</gene>
<dbReference type="Gene3D" id="2.20.25.240">
    <property type="match status" value="1"/>
</dbReference>
<name>A0A814MA20_9BILA</name>
<dbReference type="InterPro" id="IPR007588">
    <property type="entry name" value="Znf_FLYWCH"/>
</dbReference>
<evidence type="ECO:0000313" key="7">
    <source>
        <dbReference type="EMBL" id="CAF3841592.1"/>
    </source>
</evidence>
<comment type="caution">
    <text evidence="6">The sequence shown here is derived from an EMBL/GenBank/DDBJ whole genome shotgun (WGS) entry which is preliminary data.</text>
</comment>
<dbReference type="PANTHER" id="PTHR47160:SF10">
    <property type="entry name" value="MULE TRANSPOSASE DOMAIN-CONTAINING PROTEIN"/>
    <property type="match status" value="1"/>
</dbReference>
<dbReference type="GO" id="GO:0008270">
    <property type="term" value="F:zinc ion binding"/>
    <property type="evidence" value="ECO:0007669"/>
    <property type="project" value="UniProtKB-KW"/>
</dbReference>
<dbReference type="OrthoDB" id="10064469at2759"/>
<keyword evidence="3" id="KW-0862">Zinc</keyword>
<evidence type="ECO:0000313" key="8">
    <source>
        <dbReference type="Proteomes" id="UP000663829"/>
    </source>
</evidence>
<dbReference type="Proteomes" id="UP000681722">
    <property type="component" value="Unassembled WGS sequence"/>
</dbReference>
<evidence type="ECO:0000259" key="5">
    <source>
        <dbReference type="Pfam" id="PF10551"/>
    </source>
</evidence>
<evidence type="ECO:0000256" key="1">
    <source>
        <dbReference type="ARBA" id="ARBA00022723"/>
    </source>
</evidence>
<sequence length="308" mass="35630">MFEIIDSKRNKPVLLLLNGYRYYRGKIKNTNTYWRCESRSCLGCCIKNDQNDPVLKAGHSHLPDENRCQAEQFNNKLKRRIEESAKRVTNIFKQELINVQVTASQQIATTPTYMATNKQQPVFGTLSSLQQLCSSDHLFMDGTLSSCPSPFYQLYTIHSYNNQISTPKFYSLLADKNQGTYTHLLAAIQRICYENQLIINPKYITIDFETAMINSLNMIFPNATIKGFNFHFNKCLYKHLQVLGFQSAFNNAESTDINDINVRNLYRKTASLAFMPPNQIPDLWVQIVNDFNKFKILNHFLIILQQHG</sequence>
<keyword evidence="2" id="KW-0863">Zinc-finger</keyword>
<keyword evidence="1" id="KW-0479">Metal-binding</keyword>
<dbReference type="PANTHER" id="PTHR47160">
    <property type="entry name" value="PUTATIVE-RELATED"/>
    <property type="match status" value="1"/>
</dbReference>
<evidence type="ECO:0000256" key="2">
    <source>
        <dbReference type="ARBA" id="ARBA00022771"/>
    </source>
</evidence>
<dbReference type="Pfam" id="PF10551">
    <property type="entry name" value="MULE"/>
    <property type="match status" value="1"/>
</dbReference>
<reference evidence="6" key="1">
    <citation type="submission" date="2021-02" db="EMBL/GenBank/DDBJ databases">
        <authorList>
            <person name="Nowell W R."/>
        </authorList>
    </citation>
    <scope>NUCLEOTIDE SEQUENCE</scope>
</reference>
<organism evidence="6 8">
    <name type="scientific">Didymodactylos carnosus</name>
    <dbReference type="NCBI Taxonomy" id="1234261"/>
    <lineage>
        <taxon>Eukaryota</taxon>
        <taxon>Metazoa</taxon>
        <taxon>Spiralia</taxon>
        <taxon>Gnathifera</taxon>
        <taxon>Rotifera</taxon>
        <taxon>Eurotatoria</taxon>
        <taxon>Bdelloidea</taxon>
        <taxon>Philodinida</taxon>
        <taxon>Philodinidae</taxon>
        <taxon>Didymodactylos</taxon>
    </lineage>
</organism>
<protein>
    <recommendedName>
        <fullName evidence="9">MULE transposase domain-containing protein</fullName>
    </recommendedName>
</protein>
<feature type="domain" description="MULE transposase" evidence="5">
    <location>
        <begin position="140"/>
        <end position="234"/>
    </location>
</feature>
<dbReference type="Pfam" id="PF04500">
    <property type="entry name" value="FLYWCH"/>
    <property type="match status" value="1"/>
</dbReference>
<dbReference type="InterPro" id="IPR018289">
    <property type="entry name" value="MULE_transposase_dom"/>
</dbReference>
<dbReference type="EMBL" id="CAJOBC010004811">
    <property type="protein sequence ID" value="CAF3841592.1"/>
    <property type="molecule type" value="Genomic_DNA"/>
</dbReference>
<evidence type="ECO:0000259" key="4">
    <source>
        <dbReference type="Pfam" id="PF04500"/>
    </source>
</evidence>
<dbReference type="AlphaFoldDB" id="A0A814MA20"/>
<evidence type="ECO:0000313" key="6">
    <source>
        <dbReference type="EMBL" id="CAF1074916.1"/>
    </source>
</evidence>
<evidence type="ECO:0000256" key="3">
    <source>
        <dbReference type="ARBA" id="ARBA00022833"/>
    </source>
</evidence>
<proteinExistence type="predicted"/>
<accession>A0A814MA20</accession>
<dbReference type="Proteomes" id="UP000663829">
    <property type="component" value="Unassembled WGS sequence"/>
</dbReference>
<keyword evidence="8" id="KW-1185">Reference proteome</keyword>
<evidence type="ECO:0008006" key="9">
    <source>
        <dbReference type="Google" id="ProtNLM"/>
    </source>
</evidence>
<feature type="domain" description="FLYWCH-type" evidence="4">
    <location>
        <begin position="9"/>
        <end position="46"/>
    </location>
</feature>